<feature type="transmembrane region" description="Helical" evidence="7">
    <location>
        <begin position="149"/>
        <end position="167"/>
    </location>
</feature>
<dbReference type="AlphaFoldDB" id="A4J259"/>
<dbReference type="KEGG" id="drm:Dred_0622"/>
<gene>
    <name evidence="9" type="ordered locus">Dred_0622</name>
</gene>
<keyword evidence="4 7" id="KW-0812">Transmembrane</keyword>
<keyword evidence="5 7" id="KW-1133">Transmembrane helix</keyword>
<feature type="transmembrane region" description="Helical" evidence="7">
    <location>
        <begin position="31"/>
        <end position="52"/>
    </location>
</feature>
<feature type="transmembrane region" description="Helical" evidence="7">
    <location>
        <begin position="89"/>
        <end position="110"/>
    </location>
</feature>
<feature type="transmembrane region" description="Helical" evidence="7">
    <location>
        <begin position="6"/>
        <end position="24"/>
    </location>
</feature>
<evidence type="ECO:0000313" key="9">
    <source>
        <dbReference type="EMBL" id="ABO49162.1"/>
    </source>
</evidence>
<feature type="transmembrane region" description="Helical" evidence="7">
    <location>
        <begin position="64"/>
        <end position="80"/>
    </location>
</feature>
<feature type="transmembrane region" description="Helical" evidence="7">
    <location>
        <begin position="173"/>
        <end position="192"/>
    </location>
</feature>
<reference evidence="9 10" key="1">
    <citation type="submission" date="2007-03" db="EMBL/GenBank/DDBJ databases">
        <title>Complete sequence of Desulfotomaculum reducens MI-1.</title>
        <authorList>
            <consortium name="US DOE Joint Genome Institute"/>
            <person name="Copeland A."/>
            <person name="Lucas S."/>
            <person name="Lapidus A."/>
            <person name="Barry K."/>
            <person name="Detter J.C."/>
            <person name="Glavina del Rio T."/>
            <person name="Hammon N."/>
            <person name="Israni S."/>
            <person name="Dalin E."/>
            <person name="Tice H."/>
            <person name="Pitluck S."/>
            <person name="Sims D."/>
            <person name="Brettin T."/>
            <person name="Bruce D."/>
            <person name="Han C."/>
            <person name="Tapia R."/>
            <person name="Schmutz J."/>
            <person name="Larimer F."/>
            <person name="Land M."/>
            <person name="Hauser L."/>
            <person name="Kyrpides N."/>
            <person name="Kim E."/>
            <person name="Tebo B.M."/>
            <person name="Richardson P."/>
        </authorList>
    </citation>
    <scope>NUCLEOTIDE SEQUENCE [LARGE SCALE GENOMIC DNA]</scope>
    <source>
        <strain evidence="9 10">MI-1</strain>
    </source>
</reference>
<dbReference type="HOGENOM" id="CLU_064906_2_1_9"/>
<feature type="transmembrane region" description="Helical" evidence="7">
    <location>
        <begin position="116"/>
        <end position="137"/>
    </location>
</feature>
<evidence type="ECO:0000256" key="3">
    <source>
        <dbReference type="ARBA" id="ARBA00022475"/>
    </source>
</evidence>
<dbReference type="OrthoDB" id="9791874at2"/>
<name>A4J259_DESRM</name>
<evidence type="ECO:0000256" key="7">
    <source>
        <dbReference type="SAM" id="Phobius"/>
    </source>
</evidence>
<dbReference type="eggNOG" id="COG2860">
    <property type="taxonomic scope" value="Bacteria"/>
</dbReference>
<comment type="similarity">
    <text evidence="2">Belongs to the UPF0126 family.</text>
</comment>
<evidence type="ECO:0000256" key="2">
    <source>
        <dbReference type="ARBA" id="ARBA00008193"/>
    </source>
</evidence>
<keyword evidence="6 7" id="KW-0472">Membrane</keyword>
<dbReference type="STRING" id="349161.Dred_0622"/>
<evidence type="ECO:0000256" key="5">
    <source>
        <dbReference type="ARBA" id="ARBA00022989"/>
    </source>
</evidence>
<accession>A4J259</accession>
<sequence>MTLLSLLDMIGTFAFALTGALVAVRKEMDLYGILLLSFVTAIGGGTTRDLLLGNTPVFFLNQPSYFYISLLAGFCTFLFHKELFKINSIILILDALGLGLFVCVGVSIALSAHISFTGAVILGVVTGTVGGIIRDLLAGEIPTVLVKDFYALICVVGGILYVYLHHLNVPHDITLLVSASVIFFLRLAAIKLKWNFVKASRSSLLQ</sequence>
<keyword evidence="10" id="KW-1185">Reference proteome</keyword>
<feature type="domain" description="Glycine transporter" evidence="8">
    <location>
        <begin position="6"/>
        <end position="80"/>
    </location>
</feature>
<dbReference type="PANTHER" id="PTHR30506:SF3">
    <property type="entry name" value="UPF0126 INNER MEMBRANE PROTEIN YADS-RELATED"/>
    <property type="match status" value="1"/>
</dbReference>
<dbReference type="Proteomes" id="UP000001556">
    <property type="component" value="Chromosome"/>
</dbReference>
<dbReference type="InterPro" id="IPR005115">
    <property type="entry name" value="Gly_transporter"/>
</dbReference>
<evidence type="ECO:0000313" key="10">
    <source>
        <dbReference type="Proteomes" id="UP000001556"/>
    </source>
</evidence>
<dbReference type="GO" id="GO:0005886">
    <property type="term" value="C:plasma membrane"/>
    <property type="evidence" value="ECO:0007669"/>
    <property type="project" value="UniProtKB-SubCell"/>
</dbReference>
<dbReference type="EMBL" id="CP000612">
    <property type="protein sequence ID" value="ABO49162.1"/>
    <property type="molecule type" value="Genomic_DNA"/>
</dbReference>
<comment type="subcellular location">
    <subcellularLocation>
        <location evidence="1">Cell membrane</location>
        <topology evidence="1">Multi-pass membrane protein</topology>
    </subcellularLocation>
</comment>
<dbReference type="Pfam" id="PF03458">
    <property type="entry name" value="Gly_transporter"/>
    <property type="match status" value="2"/>
</dbReference>
<evidence type="ECO:0000256" key="6">
    <source>
        <dbReference type="ARBA" id="ARBA00023136"/>
    </source>
</evidence>
<feature type="domain" description="Glycine transporter" evidence="8">
    <location>
        <begin position="92"/>
        <end position="166"/>
    </location>
</feature>
<evidence type="ECO:0000256" key="1">
    <source>
        <dbReference type="ARBA" id="ARBA00004651"/>
    </source>
</evidence>
<proteinExistence type="inferred from homology"/>
<evidence type="ECO:0000256" key="4">
    <source>
        <dbReference type="ARBA" id="ARBA00022692"/>
    </source>
</evidence>
<dbReference type="RefSeq" id="WP_011876999.1">
    <property type="nucleotide sequence ID" value="NC_009253.1"/>
</dbReference>
<organism evidence="9 10">
    <name type="scientific">Desulforamulus reducens (strain ATCC BAA-1160 / DSM 100696 / MI-1)</name>
    <name type="common">Desulfotomaculum reducens</name>
    <dbReference type="NCBI Taxonomy" id="349161"/>
    <lineage>
        <taxon>Bacteria</taxon>
        <taxon>Bacillati</taxon>
        <taxon>Bacillota</taxon>
        <taxon>Clostridia</taxon>
        <taxon>Eubacteriales</taxon>
        <taxon>Peptococcaceae</taxon>
        <taxon>Desulforamulus</taxon>
    </lineage>
</organism>
<protein>
    <recommendedName>
        <fullName evidence="8">Glycine transporter domain-containing protein</fullName>
    </recommendedName>
</protein>
<dbReference type="PANTHER" id="PTHR30506">
    <property type="entry name" value="INNER MEMBRANE PROTEIN"/>
    <property type="match status" value="1"/>
</dbReference>
<evidence type="ECO:0000259" key="8">
    <source>
        <dbReference type="Pfam" id="PF03458"/>
    </source>
</evidence>
<keyword evidence="3" id="KW-1003">Cell membrane</keyword>